<name>A0A523QLU8_UNCAE</name>
<dbReference type="Pfam" id="PF02782">
    <property type="entry name" value="FGGY_C"/>
    <property type="match status" value="1"/>
</dbReference>
<gene>
    <name evidence="7" type="primary">fucK</name>
    <name evidence="7" type="ORF">E3J95_01155</name>
</gene>
<dbReference type="EC" id="2.7.1.51" evidence="7"/>
<dbReference type="PIRSF" id="PIRSF000538">
    <property type="entry name" value="GlpK"/>
    <property type="match status" value="1"/>
</dbReference>
<dbReference type="EMBL" id="SOKU01000048">
    <property type="protein sequence ID" value="TES86771.1"/>
    <property type="molecule type" value="Genomic_DNA"/>
</dbReference>
<feature type="domain" description="Carbohydrate kinase FGGY N-terminal" evidence="5">
    <location>
        <begin position="1"/>
        <end position="241"/>
    </location>
</feature>
<evidence type="ECO:0000256" key="2">
    <source>
        <dbReference type="ARBA" id="ARBA00022679"/>
    </source>
</evidence>
<evidence type="ECO:0000313" key="8">
    <source>
        <dbReference type="Proteomes" id="UP000320781"/>
    </source>
</evidence>
<dbReference type="AlphaFoldDB" id="A0A523QLU8"/>
<feature type="domain" description="Carbohydrate kinase FGGY C-terminal" evidence="6">
    <location>
        <begin position="250"/>
        <end position="442"/>
    </location>
</feature>
<dbReference type="Gene3D" id="3.30.420.40">
    <property type="match status" value="2"/>
</dbReference>
<keyword evidence="2 4" id="KW-0808">Transferase</keyword>
<dbReference type="SUPFAM" id="SSF53067">
    <property type="entry name" value="Actin-like ATPase domain"/>
    <property type="match status" value="2"/>
</dbReference>
<evidence type="ECO:0000256" key="4">
    <source>
        <dbReference type="RuleBase" id="RU003733"/>
    </source>
</evidence>
<comment type="similarity">
    <text evidence="1 4">Belongs to the FGGY kinase family.</text>
</comment>
<dbReference type="CDD" id="cd07773">
    <property type="entry name" value="ASKHA_NBD_FGGY_FK"/>
    <property type="match status" value="1"/>
</dbReference>
<proteinExistence type="inferred from homology"/>
<dbReference type="InterPro" id="IPR043129">
    <property type="entry name" value="ATPase_NBD"/>
</dbReference>
<dbReference type="InterPro" id="IPR018483">
    <property type="entry name" value="Carb_kinase_FGGY_CS"/>
</dbReference>
<organism evidence="7 8">
    <name type="scientific">Aerophobetes bacterium</name>
    <dbReference type="NCBI Taxonomy" id="2030807"/>
    <lineage>
        <taxon>Bacteria</taxon>
        <taxon>Candidatus Aerophobota</taxon>
    </lineage>
</organism>
<dbReference type="GO" id="GO:0008737">
    <property type="term" value="F:L-fuculokinase activity"/>
    <property type="evidence" value="ECO:0007669"/>
    <property type="project" value="UniProtKB-EC"/>
</dbReference>
<dbReference type="InterPro" id="IPR018485">
    <property type="entry name" value="FGGY_C"/>
</dbReference>
<evidence type="ECO:0000256" key="1">
    <source>
        <dbReference type="ARBA" id="ARBA00009156"/>
    </source>
</evidence>
<dbReference type="PROSITE" id="PS00445">
    <property type="entry name" value="FGGY_KINASES_2"/>
    <property type="match status" value="1"/>
</dbReference>
<evidence type="ECO:0000256" key="3">
    <source>
        <dbReference type="ARBA" id="ARBA00022777"/>
    </source>
</evidence>
<keyword evidence="3 4" id="KW-0418">Kinase</keyword>
<dbReference type="InterPro" id="IPR018484">
    <property type="entry name" value="FGGY_N"/>
</dbReference>
<protein>
    <submittedName>
        <fullName evidence="7">L-fuculokinase</fullName>
        <ecNumber evidence="7">2.7.1.51</ecNumber>
    </submittedName>
</protein>
<accession>A0A523QLU8</accession>
<evidence type="ECO:0000259" key="5">
    <source>
        <dbReference type="Pfam" id="PF00370"/>
    </source>
</evidence>
<sequence length="508" mass="56219">DCGATTITTTAVDIRGKIVRSASLFNHAVQQPGGTKGWVIWDLEEIWSKLCQTTKQVCQGLKTQTIRAAVVTTFGVDGSLVNKQGNLLYPVISWQDSRTAYLTQEIARKISAREIFARTGYQFIPFNTLLRLLWLKKNAPNILDKSARWMMMPGLINFRLTGEFSIDPTSASTMMAMNMRRRDWDEQVLSLAGVDSSLFPEWVQPGEIIGHVTRQAARQTSLPQGVPVVTAGHDTQCAVVGSGAREREVVLSSGTWEVLMLRTSQFEPNEKAFEAGLIIECDPVPGMWNPQIIMMASGVLEWIRKHFYCDVSEGEKTYQLMISEATKIPPGSGGVIVVPSFFPGTGPTRKSKIQGTILGLTINTERSQVFRAALEGLSFQLAESIQTFNSALDCDSRSIRVIGGGSKNNLWNQIRADVTGLPVIAVSQGEATILGATLLGFVGTGLFSSVDEGQREMDFGERVFEPSSYRIYQDLLGVYLKISPSLEEAHERIKLFDNFDEKERQNTF</sequence>
<dbReference type="PANTHER" id="PTHR43095">
    <property type="entry name" value="SUGAR KINASE"/>
    <property type="match status" value="1"/>
</dbReference>
<feature type="non-terminal residue" evidence="7">
    <location>
        <position position="1"/>
    </location>
</feature>
<dbReference type="Pfam" id="PF00370">
    <property type="entry name" value="FGGY_N"/>
    <property type="match status" value="1"/>
</dbReference>
<dbReference type="InterPro" id="IPR000577">
    <property type="entry name" value="Carb_kinase_FGGY"/>
</dbReference>
<dbReference type="PANTHER" id="PTHR43095:SF5">
    <property type="entry name" value="XYLULOSE KINASE"/>
    <property type="match status" value="1"/>
</dbReference>
<comment type="caution">
    <text evidence="7">The sequence shown here is derived from an EMBL/GenBank/DDBJ whole genome shotgun (WGS) entry which is preliminary data.</text>
</comment>
<dbReference type="InterPro" id="IPR050406">
    <property type="entry name" value="FGGY_Carb_Kinase"/>
</dbReference>
<reference evidence="7 8" key="1">
    <citation type="submission" date="2019-03" db="EMBL/GenBank/DDBJ databases">
        <title>Metabolic potential of uncultured bacteria and archaea associated with petroleum seepage in deep-sea sediments.</title>
        <authorList>
            <person name="Dong X."/>
            <person name="Hubert C."/>
        </authorList>
    </citation>
    <scope>NUCLEOTIDE SEQUENCE [LARGE SCALE GENOMIC DNA]</scope>
    <source>
        <strain evidence="7">E44_bin92</strain>
    </source>
</reference>
<evidence type="ECO:0000313" key="7">
    <source>
        <dbReference type="EMBL" id="TES86771.1"/>
    </source>
</evidence>
<evidence type="ECO:0000259" key="6">
    <source>
        <dbReference type="Pfam" id="PF02782"/>
    </source>
</evidence>
<dbReference type="Proteomes" id="UP000320781">
    <property type="component" value="Unassembled WGS sequence"/>
</dbReference>